<comment type="caution">
    <text evidence="2">The sequence shown here is derived from an EMBL/GenBank/DDBJ whole genome shotgun (WGS) entry which is preliminary data.</text>
</comment>
<accession>A0A8H3SD06</accession>
<organism evidence="2 3">
    <name type="scientific">Aspergillus udagawae</name>
    <dbReference type="NCBI Taxonomy" id="91492"/>
    <lineage>
        <taxon>Eukaryota</taxon>
        <taxon>Fungi</taxon>
        <taxon>Dikarya</taxon>
        <taxon>Ascomycota</taxon>
        <taxon>Pezizomycotina</taxon>
        <taxon>Eurotiomycetes</taxon>
        <taxon>Eurotiomycetidae</taxon>
        <taxon>Eurotiales</taxon>
        <taxon>Aspergillaceae</taxon>
        <taxon>Aspergillus</taxon>
        <taxon>Aspergillus subgen. Fumigati</taxon>
    </lineage>
</organism>
<protein>
    <submittedName>
        <fullName evidence="2">Uncharacterized protein</fullName>
    </submittedName>
</protein>
<feature type="compositionally biased region" description="Acidic residues" evidence="1">
    <location>
        <begin position="237"/>
        <end position="268"/>
    </location>
</feature>
<evidence type="ECO:0000256" key="1">
    <source>
        <dbReference type="SAM" id="MobiDB-lite"/>
    </source>
</evidence>
<sequence>MPSRLVLNDHFFSPEDIQLASLIPNIKDPELDALETPTPLMPTDYTVRVVRDYSSFLRCHSNARVQVFLSRIAQLSIGRKAPSDFFLSARFGRVYTLRKPKALFNTLCKEQKVREWLQEQIEDGSDVYLVIGLRTLFDTSTEEGAQLAQHYSGQFALPTEELAAGMSIGGTFNVGFSGGYEHGEKAINRCVAPGEQIFGIRVKKLTFKFFEEHEVDRMRLARNSVWKMAADSRAASDEDSEIVMAGLEDEEPEGQDEYSSAQEDDDTEFLFVMKNGK</sequence>
<feature type="region of interest" description="Disordered" evidence="1">
    <location>
        <begin position="232"/>
        <end position="268"/>
    </location>
</feature>
<dbReference type="AlphaFoldDB" id="A0A8H3SD06"/>
<evidence type="ECO:0000313" key="2">
    <source>
        <dbReference type="EMBL" id="GFF40866.1"/>
    </source>
</evidence>
<evidence type="ECO:0000313" key="3">
    <source>
        <dbReference type="Proteomes" id="UP000465221"/>
    </source>
</evidence>
<dbReference type="Proteomes" id="UP000465221">
    <property type="component" value="Unassembled WGS sequence"/>
</dbReference>
<reference evidence="2 3" key="1">
    <citation type="submission" date="2020-01" db="EMBL/GenBank/DDBJ databases">
        <title>Draft genome sequence of Aspergillus udagawae IFM 46972.</title>
        <authorList>
            <person name="Takahashi H."/>
            <person name="Yaguchi T."/>
        </authorList>
    </citation>
    <scope>NUCLEOTIDE SEQUENCE [LARGE SCALE GENOMIC DNA]</scope>
    <source>
        <strain evidence="2 3">IFM 46972</strain>
    </source>
</reference>
<proteinExistence type="predicted"/>
<dbReference type="EMBL" id="BLKC01000042">
    <property type="protein sequence ID" value="GFF40866.1"/>
    <property type="molecule type" value="Genomic_DNA"/>
</dbReference>
<dbReference type="OrthoDB" id="5410365at2759"/>
<gene>
    <name evidence="2" type="ORF">IFM46972_06356</name>
</gene>
<name>A0A8H3SD06_9EURO</name>